<protein>
    <submittedName>
        <fullName evidence="3">Flavodoxin</fullName>
    </submittedName>
</protein>
<organism evidence="3 4">
    <name type="scientific">Candidatus Scatousia excrementigallinarum</name>
    <dbReference type="NCBI Taxonomy" id="2840935"/>
    <lineage>
        <taxon>Bacteria</taxon>
        <taxon>Candidatus Scatousia</taxon>
    </lineage>
</organism>
<name>A0A9D1EZ77_9BACT</name>
<evidence type="ECO:0000313" key="4">
    <source>
        <dbReference type="Proteomes" id="UP000823928"/>
    </source>
</evidence>
<feature type="domain" description="Flavodoxin-like" evidence="2">
    <location>
        <begin position="40"/>
        <end position="192"/>
    </location>
</feature>
<evidence type="ECO:0000256" key="1">
    <source>
        <dbReference type="SAM" id="SignalP"/>
    </source>
</evidence>
<reference evidence="3" key="1">
    <citation type="submission" date="2020-10" db="EMBL/GenBank/DDBJ databases">
        <authorList>
            <person name="Gilroy R."/>
        </authorList>
    </citation>
    <scope>NUCLEOTIDE SEQUENCE</scope>
    <source>
        <strain evidence="3">6276</strain>
    </source>
</reference>
<reference evidence="3" key="2">
    <citation type="journal article" date="2021" name="PeerJ">
        <title>Extensive microbial diversity within the chicken gut microbiome revealed by metagenomics and culture.</title>
        <authorList>
            <person name="Gilroy R."/>
            <person name="Ravi A."/>
            <person name="Getino M."/>
            <person name="Pursley I."/>
            <person name="Horton D.L."/>
            <person name="Alikhan N.F."/>
            <person name="Baker D."/>
            <person name="Gharbi K."/>
            <person name="Hall N."/>
            <person name="Watson M."/>
            <person name="Adriaenssens E.M."/>
            <person name="Foster-Nyarko E."/>
            <person name="Jarju S."/>
            <person name="Secka A."/>
            <person name="Antonio M."/>
            <person name="Oren A."/>
            <person name="Chaudhuri R.R."/>
            <person name="La Ragione R."/>
            <person name="Hildebrand F."/>
            <person name="Pallen M.J."/>
        </authorList>
    </citation>
    <scope>NUCLEOTIDE SEQUENCE</scope>
    <source>
        <strain evidence="3">6276</strain>
    </source>
</reference>
<dbReference type="SUPFAM" id="SSF52218">
    <property type="entry name" value="Flavoproteins"/>
    <property type="match status" value="1"/>
</dbReference>
<dbReference type="InterPro" id="IPR029039">
    <property type="entry name" value="Flavoprotein-like_sf"/>
</dbReference>
<feature type="signal peptide" evidence="1">
    <location>
        <begin position="1"/>
        <end position="23"/>
    </location>
</feature>
<gene>
    <name evidence="3" type="ORF">IAC10_06520</name>
</gene>
<accession>A0A9D1EZ77</accession>
<dbReference type="PROSITE" id="PS50902">
    <property type="entry name" value="FLAVODOXIN_LIKE"/>
    <property type="match status" value="1"/>
</dbReference>
<dbReference type="EMBL" id="DVIU01000129">
    <property type="protein sequence ID" value="HIS36269.1"/>
    <property type="molecule type" value="Genomic_DNA"/>
</dbReference>
<evidence type="ECO:0000259" key="2">
    <source>
        <dbReference type="PROSITE" id="PS50902"/>
    </source>
</evidence>
<dbReference type="InterPro" id="IPR008254">
    <property type="entry name" value="Flavodoxin/NO_synth"/>
</dbReference>
<dbReference type="Proteomes" id="UP000823928">
    <property type="component" value="Unassembled WGS sequence"/>
</dbReference>
<feature type="chain" id="PRO_5038461650" evidence="1">
    <location>
        <begin position="24"/>
        <end position="193"/>
    </location>
</feature>
<dbReference type="PANTHER" id="PTHR39201:SF1">
    <property type="entry name" value="FLAVODOXIN-LIKE DOMAIN-CONTAINING PROTEIN"/>
    <property type="match status" value="1"/>
</dbReference>
<comment type="caution">
    <text evidence="3">The sequence shown here is derived from an EMBL/GenBank/DDBJ whole genome shotgun (WGS) entry which is preliminary data.</text>
</comment>
<dbReference type="Gene3D" id="3.40.50.360">
    <property type="match status" value="1"/>
</dbReference>
<dbReference type="AlphaFoldDB" id="A0A9D1EZ77"/>
<evidence type="ECO:0000313" key="3">
    <source>
        <dbReference type="EMBL" id="HIS36269.1"/>
    </source>
</evidence>
<keyword evidence="1" id="KW-0732">Signal</keyword>
<proteinExistence type="predicted"/>
<dbReference type="GO" id="GO:0010181">
    <property type="term" value="F:FMN binding"/>
    <property type="evidence" value="ECO:0007669"/>
    <property type="project" value="InterPro"/>
</dbReference>
<sequence length="193" mass="21572">MKKLLLILLPLLIIYAGAAFVFAQNSKNEVSNMTLENKKILVAYFSWSGNTKVIAEKIHTQVGGDIFRIEPVTPYPDDYQTTAYGIAKEQKEKNIHPPIKNTDVSSYDIIFVGTPAWWYTMAPPVMTFLEQNNFEGKTIIPFVTHGGGGSYTIDKDMAKLAKGAKVLSPFVVYERGASSTDKDIAEWIELLNF</sequence>
<dbReference type="Pfam" id="PF12682">
    <property type="entry name" value="Flavodoxin_4"/>
    <property type="match status" value="1"/>
</dbReference>
<dbReference type="PANTHER" id="PTHR39201">
    <property type="entry name" value="EXPORTED PROTEIN-RELATED"/>
    <property type="match status" value="1"/>
</dbReference>